<dbReference type="GO" id="GO:0048029">
    <property type="term" value="F:monosaccharide binding"/>
    <property type="evidence" value="ECO:0007669"/>
    <property type="project" value="TreeGrafter"/>
</dbReference>
<dbReference type="SUPFAM" id="SSF53697">
    <property type="entry name" value="SIS domain"/>
    <property type="match status" value="1"/>
</dbReference>
<proteinExistence type="inferred from homology"/>
<protein>
    <recommendedName>
        <fullName evidence="4">Glucose-6-phosphate isomerase</fullName>
        <ecNumber evidence="4">5.3.1.9</ecNumber>
    </recommendedName>
</protein>
<dbReference type="GO" id="GO:0097367">
    <property type="term" value="F:carbohydrate derivative binding"/>
    <property type="evidence" value="ECO:0007669"/>
    <property type="project" value="InterPro"/>
</dbReference>
<dbReference type="GO" id="GO:0006096">
    <property type="term" value="P:glycolytic process"/>
    <property type="evidence" value="ECO:0007669"/>
    <property type="project" value="UniProtKB-UniPathway"/>
</dbReference>
<keyword evidence="7" id="KW-1185">Reference proteome</keyword>
<dbReference type="InterPro" id="IPR001672">
    <property type="entry name" value="G6P_Isomerase"/>
</dbReference>
<accession>A0A1A8ZV48</accession>
<dbReference type="Pfam" id="PF00342">
    <property type="entry name" value="PGI"/>
    <property type="match status" value="1"/>
</dbReference>
<evidence type="ECO:0000256" key="3">
    <source>
        <dbReference type="ARBA" id="ARBA00023235"/>
    </source>
</evidence>
<dbReference type="EC" id="5.3.1.9" evidence="4"/>
<evidence type="ECO:0000256" key="5">
    <source>
        <dbReference type="SAM" id="MobiDB-lite"/>
    </source>
</evidence>
<dbReference type="PRINTS" id="PR00662">
    <property type="entry name" value="G6PISOMERASE"/>
</dbReference>
<dbReference type="PANTHER" id="PTHR11469">
    <property type="entry name" value="GLUCOSE-6-PHOSPHATE ISOMERASE"/>
    <property type="match status" value="1"/>
</dbReference>
<evidence type="ECO:0000256" key="1">
    <source>
        <dbReference type="ARBA" id="ARBA00022432"/>
    </source>
</evidence>
<comment type="pathway">
    <text evidence="4">Carbohydrate degradation; glycolysis; D-glyceraldehyde 3-phosphate and glycerone phosphate from D-glucose: step 2/4.</text>
</comment>
<dbReference type="UniPathway" id="UPA00109">
    <property type="reaction ID" value="UER00181"/>
</dbReference>
<dbReference type="Gene3D" id="3.40.50.10490">
    <property type="entry name" value="Glucose-6-phosphate isomerase like protein, domain 1"/>
    <property type="match status" value="2"/>
</dbReference>
<name>A0A1A8ZV48_9ACTN</name>
<feature type="region of interest" description="Disordered" evidence="5">
    <location>
        <begin position="1"/>
        <end position="27"/>
    </location>
</feature>
<evidence type="ECO:0000313" key="6">
    <source>
        <dbReference type="EMBL" id="SBT47748.1"/>
    </source>
</evidence>
<dbReference type="PANTHER" id="PTHR11469:SF1">
    <property type="entry name" value="GLUCOSE-6-PHOSPHATE ISOMERASE"/>
    <property type="match status" value="1"/>
</dbReference>
<dbReference type="GO" id="GO:0004347">
    <property type="term" value="F:glucose-6-phosphate isomerase activity"/>
    <property type="evidence" value="ECO:0007669"/>
    <property type="project" value="UniProtKB-EC"/>
</dbReference>
<gene>
    <name evidence="6" type="ORF">GA0070621_2982</name>
</gene>
<evidence type="ECO:0000313" key="7">
    <source>
        <dbReference type="Proteomes" id="UP000198765"/>
    </source>
</evidence>
<comment type="similarity">
    <text evidence="4">Belongs to the GPI family.</text>
</comment>
<evidence type="ECO:0000256" key="4">
    <source>
        <dbReference type="RuleBase" id="RU000612"/>
    </source>
</evidence>
<comment type="catalytic activity">
    <reaction evidence="4">
        <text>alpha-D-glucose 6-phosphate = beta-D-fructose 6-phosphate</text>
        <dbReference type="Rhea" id="RHEA:11816"/>
        <dbReference type="ChEBI" id="CHEBI:57634"/>
        <dbReference type="ChEBI" id="CHEBI:58225"/>
        <dbReference type="EC" id="5.3.1.9"/>
    </reaction>
</comment>
<organism evidence="6 7">
    <name type="scientific">Micromonospora narathiwatensis</name>
    <dbReference type="NCBI Taxonomy" id="299146"/>
    <lineage>
        <taxon>Bacteria</taxon>
        <taxon>Bacillati</taxon>
        <taxon>Actinomycetota</taxon>
        <taxon>Actinomycetes</taxon>
        <taxon>Micromonosporales</taxon>
        <taxon>Micromonosporaceae</taxon>
        <taxon>Micromonospora</taxon>
    </lineage>
</organism>
<dbReference type="EMBL" id="LT594324">
    <property type="protein sequence ID" value="SBT47748.1"/>
    <property type="molecule type" value="Genomic_DNA"/>
</dbReference>
<dbReference type="GO" id="GO:0005829">
    <property type="term" value="C:cytosol"/>
    <property type="evidence" value="ECO:0007669"/>
    <property type="project" value="TreeGrafter"/>
</dbReference>
<dbReference type="AlphaFoldDB" id="A0A1A8ZV48"/>
<dbReference type="InterPro" id="IPR046348">
    <property type="entry name" value="SIS_dom_sf"/>
</dbReference>
<dbReference type="GO" id="GO:0006094">
    <property type="term" value="P:gluconeogenesis"/>
    <property type="evidence" value="ECO:0007669"/>
    <property type="project" value="UniProtKB-KW"/>
</dbReference>
<dbReference type="GO" id="GO:0051156">
    <property type="term" value="P:glucose 6-phosphate metabolic process"/>
    <property type="evidence" value="ECO:0007669"/>
    <property type="project" value="TreeGrafter"/>
</dbReference>
<reference evidence="6 7" key="1">
    <citation type="submission" date="2016-06" db="EMBL/GenBank/DDBJ databases">
        <authorList>
            <person name="Kjaerup R.B."/>
            <person name="Dalgaard T.S."/>
            <person name="Juul-Madsen H.R."/>
        </authorList>
    </citation>
    <scope>NUCLEOTIDE SEQUENCE [LARGE SCALE GENOMIC DNA]</scope>
    <source>
        <strain evidence="6 7">DSM 45248</strain>
    </source>
</reference>
<dbReference type="Proteomes" id="UP000198765">
    <property type="component" value="Chromosome I"/>
</dbReference>
<keyword evidence="3 4" id="KW-0413">Isomerase</keyword>
<sequence length="575" mass="58087">MTDGAGSVPGHRPGTPRAAVAHPDPGGAVTDLLAGPADAAAGLAVRGADALGRAAPVRDALTARDVPARLAAKDPTLWGPGAETGAKVRLGWVDTHRRSRELLPQLAELTEELADLDHVVLAGMGGSSLAPEVIARALGRPLTVLDTTDPGQVRAALADRLERTVVVLASKSGSTVETDSHRRAYWHAFLDAGMTEAEAARHFVVVTDPGSPLEAVAAEMGVVTIVADPDVGGRYSALTAFGLVPTALAGVAVADLLDDADALAVSLGRDQDNPALALGVALGAAATTGRDTVALVADGTGAETLGDWAEQLLAESTGKAGLGILPVVVESPDAPGATGPGVLTVSHGGALAPGVAPLDAGVADVAVNGPLGAQFLAWEYATAIAAAVLGVDPFDQPDVAESKEHTARILATGPTAETPSFSEGAVEVYAPAGAPGDLAGVLRWLLDGLTDDGYLAVTAYLDRHADAAVAGLRPPLAGATGRPVTFGWGPRSLHSTGQYHKGGPPVGHHLQVTGAVTDDLPVPGRPYTFGELQAAQAAGDRQALADRGRPVLRLHLTERAAGVAQLLDAAGRTRT</sequence>
<evidence type="ECO:0000256" key="2">
    <source>
        <dbReference type="ARBA" id="ARBA00023152"/>
    </source>
</evidence>
<dbReference type="PATRIC" id="fig|299146.4.peg.3099"/>
<dbReference type="PROSITE" id="PS51463">
    <property type="entry name" value="P_GLUCOSE_ISOMERASE_3"/>
    <property type="match status" value="1"/>
</dbReference>
<keyword evidence="1 4" id="KW-0312">Gluconeogenesis</keyword>
<keyword evidence="2 4" id="KW-0324">Glycolysis</keyword>